<feature type="region of interest" description="Disordered" evidence="1">
    <location>
        <begin position="1"/>
        <end position="33"/>
    </location>
</feature>
<dbReference type="AlphaFoldDB" id="A0ABD2W268"/>
<reference evidence="2 3" key="1">
    <citation type="journal article" date="2024" name="bioRxiv">
        <title>A reference genome for Trichogramma kaykai: A tiny desert-dwelling parasitoid wasp with competing sex-ratio distorters.</title>
        <authorList>
            <person name="Culotta J."/>
            <person name="Lindsey A.R."/>
        </authorList>
    </citation>
    <scope>NUCLEOTIDE SEQUENCE [LARGE SCALE GENOMIC DNA]</scope>
    <source>
        <strain evidence="2 3">KSX58</strain>
    </source>
</reference>
<keyword evidence="3" id="KW-1185">Reference proteome</keyword>
<feature type="compositionally biased region" description="Polar residues" evidence="1">
    <location>
        <begin position="11"/>
        <end position="20"/>
    </location>
</feature>
<protein>
    <submittedName>
        <fullName evidence="2">Uncharacterized protein</fullName>
    </submittedName>
</protein>
<accession>A0ABD2W268</accession>
<name>A0ABD2W268_9HYME</name>
<organism evidence="2 3">
    <name type="scientific">Trichogramma kaykai</name>
    <dbReference type="NCBI Taxonomy" id="54128"/>
    <lineage>
        <taxon>Eukaryota</taxon>
        <taxon>Metazoa</taxon>
        <taxon>Ecdysozoa</taxon>
        <taxon>Arthropoda</taxon>
        <taxon>Hexapoda</taxon>
        <taxon>Insecta</taxon>
        <taxon>Pterygota</taxon>
        <taxon>Neoptera</taxon>
        <taxon>Endopterygota</taxon>
        <taxon>Hymenoptera</taxon>
        <taxon>Apocrita</taxon>
        <taxon>Proctotrupomorpha</taxon>
        <taxon>Chalcidoidea</taxon>
        <taxon>Trichogrammatidae</taxon>
        <taxon>Trichogramma</taxon>
    </lineage>
</organism>
<proteinExistence type="predicted"/>
<comment type="caution">
    <text evidence="2">The sequence shown here is derived from an EMBL/GenBank/DDBJ whole genome shotgun (WGS) entry which is preliminary data.</text>
</comment>
<evidence type="ECO:0000256" key="1">
    <source>
        <dbReference type="SAM" id="MobiDB-lite"/>
    </source>
</evidence>
<gene>
    <name evidence="2" type="ORF">TKK_017452</name>
</gene>
<evidence type="ECO:0000313" key="3">
    <source>
        <dbReference type="Proteomes" id="UP001627154"/>
    </source>
</evidence>
<sequence length="104" mass="10880">MPRGVERHHIQNSTGASATATRCRVKHRPDHQHGGIAMLRPARVAAGGGGIATDATAELITATCGSCVTGVLARSNVRASAIFATAKRGEKKESGTRRVCHLCH</sequence>
<evidence type="ECO:0000313" key="2">
    <source>
        <dbReference type="EMBL" id="KAL3387130.1"/>
    </source>
</evidence>
<dbReference type="Proteomes" id="UP001627154">
    <property type="component" value="Unassembled WGS sequence"/>
</dbReference>
<dbReference type="EMBL" id="JBJJXI010000139">
    <property type="protein sequence ID" value="KAL3387130.1"/>
    <property type="molecule type" value="Genomic_DNA"/>
</dbReference>